<sequence>MTIDSVNGLQGANEAYTVLEEPLGSTRHVKIITIGAGASGLNMIRTLRNTLPNTENVVYEKNPDIGGTWYENKYPGCQCDIPSHNYQFSWAPNPQWTKFYSEAPEIHRYFKDLATRENLNDVIKLQHQVEHAEWNEDDGLWLVRVRDLTTDIVKTDSAHFLLDASGILNNWKWPDIPGLHTFKGDLVHSANWKDDFSYKGKRVAVIGNGSSGVQIVPAMQPDVASLIHFVRSPIWVAPAGVDRMAATTAGKVVSELELDGDRFTPAQMSKFETDKELYTKFVKATEEVVNNKFSYLVTSSPAAEVVKESMTKYMTEALKGNQALISKLIPDFPFGCRRITPSSAYLDAFHKDNVQIVTDGIAKINENGLVTEQGEIIDVDAIVCATGFNVSFCPRFPILGRKGNLQDIWTRELPSSYMSLAVPGMPNYFMFLGPNAPIGHGSVLTITEQVGKYITRIIRKYQEEGIKSITPRQDIVDEFAEHIAAFMPRTAWAGNCSSWFKNGKRDGPITALHPGSRIHWFHMLQSFRGEDFEYTHWSKNRFRYLGNGFSSLEAPGMNSTWYLDEPDKML</sequence>
<dbReference type="InterPro" id="IPR020946">
    <property type="entry name" value="Flavin_mOase-like"/>
</dbReference>
<comment type="cofactor">
    <cofactor evidence="1">
        <name>FAD</name>
        <dbReference type="ChEBI" id="CHEBI:57692"/>
    </cofactor>
</comment>
<dbReference type="Gene3D" id="3.50.50.60">
    <property type="entry name" value="FAD/NAD(P)-binding domain"/>
    <property type="match status" value="2"/>
</dbReference>
<dbReference type="Pfam" id="PF00743">
    <property type="entry name" value="FMO-like"/>
    <property type="match status" value="1"/>
</dbReference>
<keyword evidence="5" id="KW-0560">Oxidoreductase</keyword>
<dbReference type="SUPFAM" id="SSF51905">
    <property type="entry name" value="FAD/NAD(P)-binding domain"/>
    <property type="match status" value="2"/>
</dbReference>
<evidence type="ECO:0000256" key="1">
    <source>
        <dbReference type="ARBA" id="ARBA00001974"/>
    </source>
</evidence>
<dbReference type="AlphaFoldDB" id="A0A9X0B2B7"/>
<evidence type="ECO:0000313" key="6">
    <source>
        <dbReference type="EMBL" id="KAJ5385608.1"/>
    </source>
</evidence>
<organism evidence="6 7">
    <name type="scientific">Penicillium concentricum</name>
    <dbReference type="NCBI Taxonomy" id="293559"/>
    <lineage>
        <taxon>Eukaryota</taxon>
        <taxon>Fungi</taxon>
        <taxon>Dikarya</taxon>
        <taxon>Ascomycota</taxon>
        <taxon>Pezizomycotina</taxon>
        <taxon>Eurotiomycetes</taxon>
        <taxon>Eurotiomycetidae</taxon>
        <taxon>Eurotiales</taxon>
        <taxon>Aspergillaceae</taxon>
        <taxon>Penicillium</taxon>
    </lineage>
</organism>
<reference evidence="6" key="2">
    <citation type="journal article" date="2023" name="IMA Fungus">
        <title>Comparative genomic study of the Penicillium genus elucidates a diverse pangenome and 15 lateral gene transfer events.</title>
        <authorList>
            <person name="Petersen C."/>
            <person name="Sorensen T."/>
            <person name="Nielsen M.R."/>
            <person name="Sondergaard T.E."/>
            <person name="Sorensen J.L."/>
            <person name="Fitzpatrick D.A."/>
            <person name="Frisvad J.C."/>
            <person name="Nielsen K.L."/>
        </authorList>
    </citation>
    <scope>NUCLEOTIDE SEQUENCE</scope>
    <source>
        <strain evidence="6">IBT 3081</strain>
    </source>
</reference>
<dbReference type="InterPro" id="IPR051209">
    <property type="entry name" value="FAD-bind_Monooxygenase_sf"/>
</dbReference>
<gene>
    <name evidence="6" type="ORF">N7517_003519</name>
</gene>
<dbReference type="PANTHER" id="PTHR42877:SF12">
    <property type="entry name" value="MONOOXYGENASE"/>
    <property type="match status" value="1"/>
</dbReference>
<dbReference type="PANTHER" id="PTHR42877">
    <property type="entry name" value="L-ORNITHINE N(5)-MONOOXYGENASE-RELATED"/>
    <property type="match status" value="1"/>
</dbReference>
<accession>A0A9X0B2B7</accession>
<dbReference type="GO" id="GO:0050661">
    <property type="term" value="F:NADP binding"/>
    <property type="evidence" value="ECO:0007669"/>
    <property type="project" value="InterPro"/>
</dbReference>
<keyword evidence="7" id="KW-1185">Reference proteome</keyword>
<comment type="similarity">
    <text evidence="2">Belongs to the FAD-binding monooxygenase family.</text>
</comment>
<dbReference type="EMBL" id="JAPZBT010000001">
    <property type="protein sequence ID" value="KAJ5385608.1"/>
    <property type="molecule type" value="Genomic_DNA"/>
</dbReference>
<keyword evidence="3" id="KW-0285">Flavoprotein</keyword>
<dbReference type="GeneID" id="81460432"/>
<evidence type="ECO:0000256" key="2">
    <source>
        <dbReference type="ARBA" id="ARBA00010139"/>
    </source>
</evidence>
<dbReference type="GO" id="GO:0004499">
    <property type="term" value="F:N,N-dimethylaniline monooxygenase activity"/>
    <property type="evidence" value="ECO:0007669"/>
    <property type="project" value="InterPro"/>
</dbReference>
<dbReference type="GO" id="GO:0050660">
    <property type="term" value="F:flavin adenine dinucleotide binding"/>
    <property type="evidence" value="ECO:0007669"/>
    <property type="project" value="InterPro"/>
</dbReference>
<dbReference type="InterPro" id="IPR036188">
    <property type="entry name" value="FAD/NAD-bd_sf"/>
</dbReference>
<evidence type="ECO:0000256" key="4">
    <source>
        <dbReference type="ARBA" id="ARBA00022827"/>
    </source>
</evidence>
<dbReference type="OrthoDB" id="74360at2759"/>
<name>A0A9X0B2B7_9EURO</name>
<evidence type="ECO:0000256" key="3">
    <source>
        <dbReference type="ARBA" id="ARBA00022630"/>
    </source>
</evidence>
<comment type="caution">
    <text evidence="6">The sequence shown here is derived from an EMBL/GenBank/DDBJ whole genome shotgun (WGS) entry which is preliminary data.</text>
</comment>
<evidence type="ECO:0000313" key="7">
    <source>
        <dbReference type="Proteomes" id="UP001147752"/>
    </source>
</evidence>
<protein>
    <submittedName>
        <fullName evidence="6">Uncharacterized protein</fullName>
    </submittedName>
</protein>
<proteinExistence type="inferred from homology"/>
<keyword evidence="4" id="KW-0274">FAD</keyword>
<evidence type="ECO:0000256" key="5">
    <source>
        <dbReference type="ARBA" id="ARBA00023002"/>
    </source>
</evidence>
<dbReference type="Proteomes" id="UP001147752">
    <property type="component" value="Unassembled WGS sequence"/>
</dbReference>
<dbReference type="RefSeq" id="XP_056585384.1">
    <property type="nucleotide sequence ID" value="XM_056721249.1"/>
</dbReference>
<reference evidence="6" key="1">
    <citation type="submission" date="2022-12" db="EMBL/GenBank/DDBJ databases">
        <authorList>
            <person name="Petersen C."/>
        </authorList>
    </citation>
    <scope>NUCLEOTIDE SEQUENCE</scope>
    <source>
        <strain evidence="6">IBT 3081</strain>
    </source>
</reference>